<dbReference type="EMBL" id="UYRR01024885">
    <property type="protein sequence ID" value="VDK34410.1"/>
    <property type="molecule type" value="Genomic_DNA"/>
</dbReference>
<evidence type="ECO:0000313" key="4">
    <source>
        <dbReference type="WBParaSite" id="ASIM_0000905001-mRNA-1"/>
    </source>
</evidence>
<protein>
    <submittedName>
        <fullName evidence="4">Phosphoribulokinase</fullName>
    </submittedName>
</protein>
<sequence>MRLKSIRVPGTRRNHVSRNTSGLRMIEQMLVPPATNENSEMRRFRETLPTYKYRGEILKAIRNHKVTLITGGT</sequence>
<dbReference type="Gene3D" id="3.40.50.300">
    <property type="entry name" value="P-loop containing nucleotide triphosphate hydrolases"/>
    <property type="match status" value="1"/>
</dbReference>
<dbReference type="InterPro" id="IPR027417">
    <property type="entry name" value="P-loop_NTPase"/>
</dbReference>
<accession>A0A0M3JN10</accession>
<dbReference type="WBParaSite" id="ASIM_0000905001-mRNA-1">
    <property type="protein sequence ID" value="ASIM_0000905001-mRNA-1"/>
    <property type="gene ID" value="ASIM_0000905001"/>
</dbReference>
<reference evidence="2 3" key="2">
    <citation type="submission" date="2018-11" db="EMBL/GenBank/DDBJ databases">
        <authorList>
            <consortium name="Pathogen Informatics"/>
        </authorList>
    </citation>
    <scope>NUCLEOTIDE SEQUENCE [LARGE SCALE GENOMIC DNA]</scope>
</reference>
<dbReference type="OrthoDB" id="5790466at2759"/>
<organism evidence="4">
    <name type="scientific">Anisakis simplex</name>
    <name type="common">Herring worm</name>
    <dbReference type="NCBI Taxonomy" id="6269"/>
    <lineage>
        <taxon>Eukaryota</taxon>
        <taxon>Metazoa</taxon>
        <taxon>Ecdysozoa</taxon>
        <taxon>Nematoda</taxon>
        <taxon>Chromadorea</taxon>
        <taxon>Rhabditida</taxon>
        <taxon>Spirurina</taxon>
        <taxon>Ascaridomorpha</taxon>
        <taxon>Ascaridoidea</taxon>
        <taxon>Anisakidae</taxon>
        <taxon>Anisakis</taxon>
        <taxon>Anisakis simplex complex</taxon>
    </lineage>
</organism>
<gene>
    <name evidence="2" type="ORF">ASIM_LOCUS8793</name>
</gene>
<dbReference type="AlphaFoldDB" id="A0A0M3JN10"/>
<evidence type="ECO:0000256" key="1">
    <source>
        <dbReference type="SAM" id="MobiDB-lite"/>
    </source>
</evidence>
<keyword evidence="3" id="KW-1185">Reference proteome</keyword>
<feature type="region of interest" description="Disordered" evidence="1">
    <location>
        <begin position="1"/>
        <end position="21"/>
    </location>
</feature>
<feature type="compositionally biased region" description="Basic residues" evidence="1">
    <location>
        <begin position="1"/>
        <end position="16"/>
    </location>
</feature>
<dbReference type="Proteomes" id="UP000267096">
    <property type="component" value="Unassembled WGS sequence"/>
</dbReference>
<name>A0A0M3JN10_ANISI</name>
<evidence type="ECO:0000313" key="3">
    <source>
        <dbReference type="Proteomes" id="UP000267096"/>
    </source>
</evidence>
<reference evidence="4" key="1">
    <citation type="submission" date="2017-02" db="UniProtKB">
        <authorList>
            <consortium name="WormBaseParasite"/>
        </authorList>
    </citation>
    <scope>IDENTIFICATION</scope>
</reference>
<evidence type="ECO:0000313" key="2">
    <source>
        <dbReference type="EMBL" id="VDK34410.1"/>
    </source>
</evidence>
<proteinExistence type="predicted"/>